<protein>
    <recommendedName>
        <fullName evidence="4">Peptide ABC transporter substrate-binding protein</fullName>
    </recommendedName>
</protein>
<proteinExistence type="predicted"/>
<evidence type="ECO:0000256" key="2">
    <source>
        <dbReference type="SAM" id="SignalP"/>
    </source>
</evidence>
<dbReference type="Gene3D" id="3.90.76.10">
    <property type="entry name" value="Dipeptide-binding Protein, Domain 1"/>
    <property type="match status" value="1"/>
</dbReference>
<dbReference type="PROSITE" id="PS51257">
    <property type="entry name" value="PROKAR_LIPOPROTEIN"/>
    <property type="match status" value="1"/>
</dbReference>
<organism evidence="3">
    <name type="scientific">Enterococcus faecalis</name>
    <name type="common">Streptococcus faecalis</name>
    <dbReference type="NCBI Taxonomy" id="1351"/>
    <lineage>
        <taxon>Bacteria</taxon>
        <taxon>Bacillati</taxon>
        <taxon>Bacillota</taxon>
        <taxon>Bacilli</taxon>
        <taxon>Lactobacillales</taxon>
        <taxon>Enterococcaceae</taxon>
        <taxon>Enterococcus</taxon>
    </lineage>
</organism>
<reference evidence="3" key="1">
    <citation type="submission" date="2021-01" db="EMBL/GenBank/DDBJ databases">
        <title>Enterococcus.</title>
        <authorList>
            <person name="Du X."/>
            <person name="Wang N."/>
        </authorList>
    </citation>
    <scope>NUCLEOTIDE SEQUENCE [LARGE SCALE GENOMIC DNA]</scope>
    <source>
        <strain evidence="3">T90-2</strain>
    </source>
</reference>
<keyword evidence="2" id="KW-0732">Signal</keyword>
<dbReference type="Gene3D" id="3.40.190.10">
    <property type="entry name" value="Periplasmic binding protein-like II"/>
    <property type="match status" value="1"/>
</dbReference>
<dbReference type="SUPFAM" id="SSF53850">
    <property type="entry name" value="Periplasmic binding protein-like II"/>
    <property type="match status" value="1"/>
</dbReference>
<gene>
    <name evidence="3" type="ORF">JG559_08965</name>
</gene>
<evidence type="ECO:0000313" key="3">
    <source>
        <dbReference type="EMBL" id="QQV79524.1"/>
    </source>
</evidence>
<feature type="signal peptide" evidence="2">
    <location>
        <begin position="1"/>
        <end position="19"/>
    </location>
</feature>
<feature type="chain" id="PRO_5037053914" description="Peptide ABC transporter substrate-binding protein" evidence="2">
    <location>
        <begin position="20"/>
        <end position="105"/>
    </location>
</feature>
<dbReference type="AlphaFoldDB" id="A0A974S6G3"/>
<accession>A0A974S6G3</accession>
<evidence type="ECO:0008006" key="4">
    <source>
        <dbReference type="Google" id="ProtNLM"/>
    </source>
</evidence>
<name>A0A974S6G3_ENTFL</name>
<feature type="region of interest" description="Disordered" evidence="1">
    <location>
        <begin position="23"/>
        <end position="42"/>
    </location>
</feature>
<sequence>MKKSLTFGVITLFSVTTLAACGGGGTSDSSSASGGGKASGEQVLRVTEQQEMPTADLSLATDRISFIALNNVYEGIYRLDKDNKVQPAGAAEKAEVSEDGLTYKN</sequence>
<evidence type="ECO:0000256" key="1">
    <source>
        <dbReference type="SAM" id="MobiDB-lite"/>
    </source>
</evidence>
<dbReference type="EMBL" id="CP068242">
    <property type="protein sequence ID" value="QQV79524.1"/>
    <property type="molecule type" value="Genomic_DNA"/>
</dbReference>